<dbReference type="Proteomes" id="UP001287286">
    <property type="component" value="Unassembled WGS sequence"/>
</dbReference>
<evidence type="ECO:0000313" key="3">
    <source>
        <dbReference type="Proteomes" id="UP001287286"/>
    </source>
</evidence>
<comment type="caution">
    <text evidence="2">The sequence shown here is derived from an EMBL/GenBank/DDBJ whole genome shotgun (WGS) entry which is preliminary data.</text>
</comment>
<organism evidence="2 3">
    <name type="scientific">Purpureocillium lilacinum</name>
    <name type="common">Paecilomyces lilacinus</name>
    <dbReference type="NCBI Taxonomy" id="33203"/>
    <lineage>
        <taxon>Eukaryota</taxon>
        <taxon>Fungi</taxon>
        <taxon>Dikarya</taxon>
        <taxon>Ascomycota</taxon>
        <taxon>Pezizomycotina</taxon>
        <taxon>Sordariomycetes</taxon>
        <taxon>Hypocreomycetidae</taxon>
        <taxon>Hypocreales</taxon>
        <taxon>Ophiocordycipitaceae</taxon>
        <taxon>Purpureocillium</taxon>
    </lineage>
</organism>
<feature type="compositionally biased region" description="Gly residues" evidence="1">
    <location>
        <begin position="80"/>
        <end position="89"/>
    </location>
</feature>
<evidence type="ECO:0000256" key="1">
    <source>
        <dbReference type="SAM" id="MobiDB-lite"/>
    </source>
</evidence>
<reference evidence="2 3" key="1">
    <citation type="journal article" date="2024" name="Microbiol. Resour. Announc.">
        <title>Genome annotations for the ascomycete fungi Trichoderma harzianum, Trichoderma aggressivum, and Purpureocillium lilacinum.</title>
        <authorList>
            <person name="Beijen E.P.W."/>
            <person name="Ohm R.A."/>
        </authorList>
    </citation>
    <scope>NUCLEOTIDE SEQUENCE [LARGE SCALE GENOMIC DNA]</scope>
    <source>
        <strain evidence="2 3">CBS 150709</strain>
    </source>
</reference>
<sequence length="172" mass="17973">MQGREEKVASTATPESHRPTTSSGPPLRSGALLIPGQRQVTASGLAIGPRETTEGGREAQAFVSSPDPPPARRGVLWMDQGGGEGGGWDKMGWDGGDLSALLPQDGDADGLIPGTGQGGVCAFNSNVVLRPYYEGAVLCCASCSYPPIAQHWEYRQAIAATASIMSRPTCFR</sequence>
<keyword evidence="3" id="KW-1185">Reference proteome</keyword>
<feature type="region of interest" description="Disordered" evidence="1">
    <location>
        <begin position="47"/>
        <end position="89"/>
    </location>
</feature>
<dbReference type="EMBL" id="JAWRVI010000045">
    <property type="protein sequence ID" value="KAK4085920.1"/>
    <property type="molecule type" value="Genomic_DNA"/>
</dbReference>
<feature type="compositionally biased region" description="Polar residues" evidence="1">
    <location>
        <begin position="10"/>
        <end position="24"/>
    </location>
</feature>
<protein>
    <submittedName>
        <fullName evidence="2">Uncharacterized protein</fullName>
    </submittedName>
</protein>
<proteinExistence type="predicted"/>
<feature type="region of interest" description="Disordered" evidence="1">
    <location>
        <begin position="1"/>
        <end position="35"/>
    </location>
</feature>
<accession>A0ABR0BPK3</accession>
<evidence type="ECO:0000313" key="2">
    <source>
        <dbReference type="EMBL" id="KAK4085920.1"/>
    </source>
</evidence>
<gene>
    <name evidence="2" type="ORF">Purlil1_9661</name>
</gene>
<name>A0ABR0BPK3_PURLI</name>